<evidence type="ECO:0000313" key="4">
    <source>
        <dbReference type="EMBL" id="CAG9175556.1"/>
    </source>
</evidence>
<dbReference type="Proteomes" id="UP000727654">
    <property type="component" value="Unassembled WGS sequence"/>
</dbReference>
<dbReference type="EC" id="2.4.1.250" evidence="4"/>
<evidence type="ECO:0000259" key="2">
    <source>
        <dbReference type="Pfam" id="PF00534"/>
    </source>
</evidence>
<name>A0ABN7YTX3_9BURK</name>
<protein>
    <submittedName>
        <fullName evidence="4">D-inositol-3-phosphate glycosyltransferase</fullName>
        <ecNumber evidence="4">2.4.1.250</ecNumber>
    </submittedName>
</protein>
<dbReference type="Pfam" id="PF00534">
    <property type="entry name" value="Glycos_transf_1"/>
    <property type="match status" value="1"/>
</dbReference>
<dbReference type="CDD" id="cd03809">
    <property type="entry name" value="GT4_MtfB-like"/>
    <property type="match status" value="1"/>
</dbReference>
<dbReference type="PANTHER" id="PTHR46401:SF2">
    <property type="entry name" value="GLYCOSYLTRANSFERASE WBBK-RELATED"/>
    <property type="match status" value="1"/>
</dbReference>
<dbReference type="GO" id="GO:0102710">
    <property type="term" value="F:D-inositol-3-phosphate glycosyltransferase activity"/>
    <property type="evidence" value="ECO:0007669"/>
    <property type="project" value="UniProtKB-EC"/>
</dbReference>
<dbReference type="InterPro" id="IPR028098">
    <property type="entry name" value="Glyco_trans_4-like_N"/>
</dbReference>
<reference evidence="4 5" key="1">
    <citation type="submission" date="2021-08" db="EMBL/GenBank/DDBJ databases">
        <authorList>
            <person name="Peeters C."/>
        </authorList>
    </citation>
    <scope>NUCLEOTIDE SEQUENCE [LARGE SCALE GENOMIC DNA]</scope>
    <source>
        <strain evidence="4 5">LMG 23992</strain>
    </source>
</reference>
<feature type="domain" description="Glycosyl transferase family 1" evidence="2">
    <location>
        <begin position="196"/>
        <end position="352"/>
    </location>
</feature>
<dbReference type="SUPFAM" id="SSF53756">
    <property type="entry name" value="UDP-Glycosyltransferase/glycogen phosphorylase"/>
    <property type="match status" value="1"/>
</dbReference>
<organism evidence="4 5">
    <name type="scientific">Cupriavidus laharis</name>
    <dbReference type="NCBI Taxonomy" id="151654"/>
    <lineage>
        <taxon>Bacteria</taxon>
        <taxon>Pseudomonadati</taxon>
        <taxon>Pseudomonadota</taxon>
        <taxon>Betaproteobacteria</taxon>
        <taxon>Burkholderiales</taxon>
        <taxon>Burkholderiaceae</taxon>
        <taxon>Cupriavidus</taxon>
    </lineage>
</organism>
<evidence type="ECO:0000313" key="5">
    <source>
        <dbReference type="Proteomes" id="UP000727654"/>
    </source>
</evidence>
<dbReference type="PANTHER" id="PTHR46401">
    <property type="entry name" value="GLYCOSYLTRANSFERASE WBBK-RELATED"/>
    <property type="match status" value="1"/>
</dbReference>
<keyword evidence="1 4" id="KW-0808">Transferase</keyword>
<sequence>MNALRVGLSTGTLYGGGHGGKLDGIGVYTAALARTLPRSGCSLTQCVYRGPVHGAGFPHGIVAFPRPFAQQALASAFGATLRVTEHIDIYHATDYRVVRMDCPVVATLHDAVPLRFPEWTSPRLRRLKNWQIRQAGRTADHVIAHSRASVADLVQYFNIDEGSISVVPCGVDRYWLVPPEAGVTESVLSRYKLRSGYFLFVGTLQPRKNLGTLLNAYLSLPERIRHEQQLVIVGRAGWRCDADVAAILAAQRAGERVVWLADMASEDELRSIYVGASAFIFPSLYEGFGLPLLEAFASGTPVICSDISCLPEVAGGAAVEVDPLDPEAIATAMALLLEDSTLREKCITLGKERAALLSWERTASATLDVYRTLV</sequence>
<dbReference type="Gene3D" id="3.40.50.2000">
    <property type="entry name" value="Glycogen Phosphorylase B"/>
    <property type="match status" value="2"/>
</dbReference>
<accession>A0ABN7YTX3</accession>
<evidence type="ECO:0000259" key="3">
    <source>
        <dbReference type="Pfam" id="PF13439"/>
    </source>
</evidence>
<keyword evidence="5" id="KW-1185">Reference proteome</keyword>
<dbReference type="EMBL" id="CAJZAI010000006">
    <property type="protein sequence ID" value="CAG9175556.1"/>
    <property type="molecule type" value="Genomic_DNA"/>
</dbReference>
<dbReference type="Pfam" id="PF13439">
    <property type="entry name" value="Glyco_transf_4"/>
    <property type="match status" value="1"/>
</dbReference>
<dbReference type="InterPro" id="IPR001296">
    <property type="entry name" value="Glyco_trans_1"/>
</dbReference>
<comment type="caution">
    <text evidence="4">The sequence shown here is derived from an EMBL/GenBank/DDBJ whole genome shotgun (WGS) entry which is preliminary data.</text>
</comment>
<gene>
    <name evidence="4" type="primary">mshA_4</name>
    <name evidence="4" type="ORF">LMG23992_02988</name>
</gene>
<evidence type="ECO:0000256" key="1">
    <source>
        <dbReference type="ARBA" id="ARBA00022679"/>
    </source>
</evidence>
<proteinExistence type="predicted"/>
<keyword evidence="4" id="KW-0328">Glycosyltransferase</keyword>
<feature type="domain" description="Glycosyltransferase subfamily 4-like N-terminal" evidence="3">
    <location>
        <begin position="23"/>
        <end position="172"/>
    </location>
</feature>